<dbReference type="RefSeq" id="WP_177343036.1">
    <property type="nucleotide sequence ID" value="NZ_CABGKM010000009.1"/>
</dbReference>
<sequence length="54" mass="5425">MNTFTIMAIPFFAAAIVMLTLGAIRKSRACAIVGGVLLAATVVNAVTGMALQGG</sequence>
<evidence type="ECO:0000313" key="3">
    <source>
        <dbReference type="Proteomes" id="UP000254571"/>
    </source>
</evidence>
<comment type="caution">
    <text evidence="2">The sequence shown here is derived from an EMBL/GenBank/DDBJ whole genome shotgun (WGS) entry which is preliminary data.</text>
</comment>
<keyword evidence="1" id="KW-0812">Transmembrane</keyword>
<feature type="transmembrane region" description="Helical" evidence="1">
    <location>
        <begin position="6"/>
        <end position="24"/>
    </location>
</feature>
<dbReference type="AlphaFoldDB" id="A0A7H4P4G5"/>
<name>A0A7H4P4G5_9ENTR</name>
<gene>
    <name evidence="2" type="ORF">NCTC9149_03760</name>
</gene>
<evidence type="ECO:0000313" key="2">
    <source>
        <dbReference type="EMBL" id="STW07330.1"/>
    </source>
</evidence>
<dbReference type="Proteomes" id="UP000254571">
    <property type="component" value="Unassembled WGS sequence"/>
</dbReference>
<proteinExistence type="predicted"/>
<keyword evidence="1" id="KW-1133">Transmembrane helix</keyword>
<dbReference type="EMBL" id="UGMX01000002">
    <property type="protein sequence ID" value="STW07330.1"/>
    <property type="molecule type" value="Genomic_DNA"/>
</dbReference>
<keyword evidence="1" id="KW-0472">Membrane</keyword>
<evidence type="ECO:0000256" key="1">
    <source>
        <dbReference type="SAM" id="Phobius"/>
    </source>
</evidence>
<accession>A0A7H4P4G5</accession>
<feature type="transmembrane region" description="Helical" evidence="1">
    <location>
        <begin position="31"/>
        <end position="51"/>
    </location>
</feature>
<reference evidence="2 3" key="1">
    <citation type="submission" date="2018-06" db="EMBL/GenBank/DDBJ databases">
        <authorList>
            <consortium name="Pathogen Informatics"/>
            <person name="Doyle S."/>
        </authorList>
    </citation>
    <scope>NUCLEOTIDE SEQUENCE [LARGE SCALE GENOMIC DNA]</scope>
    <source>
        <strain evidence="2 3">NCTC9149</strain>
    </source>
</reference>
<organism evidence="2 3">
    <name type="scientific">Klebsiella grimontii</name>
    <dbReference type="NCBI Taxonomy" id="2058152"/>
    <lineage>
        <taxon>Bacteria</taxon>
        <taxon>Pseudomonadati</taxon>
        <taxon>Pseudomonadota</taxon>
        <taxon>Gammaproteobacteria</taxon>
        <taxon>Enterobacterales</taxon>
        <taxon>Enterobacteriaceae</taxon>
        <taxon>Klebsiella/Raoultella group</taxon>
        <taxon>Klebsiella</taxon>
    </lineage>
</organism>
<protein>
    <submittedName>
        <fullName evidence="2">Uncharacterized protein</fullName>
    </submittedName>
</protein>